<reference evidence="1" key="3">
    <citation type="submission" date="2020-06" db="EMBL/GenBank/DDBJ databases">
        <title>Helianthus annuus Genome sequencing and assembly Release 2.</title>
        <authorList>
            <person name="Gouzy J."/>
            <person name="Langlade N."/>
            <person name="Munos S."/>
        </authorList>
    </citation>
    <scope>NUCLEOTIDE SEQUENCE</scope>
    <source>
        <tissue evidence="1">Leaves</tissue>
    </source>
</reference>
<dbReference type="EMBL" id="CM007900">
    <property type="protein sequence ID" value="OTG07007.1"/>
    <property type="molecule type" value="Genomic_DNA"/>
</dbReference>
<reference evidence="2" key="2">
    <citation type="submission" date="2017-02" db="EMBL/GenBank/DDBJ databases">
        <title>Sunflower complete genome.</title>
        <authorList>
            <person name="Langlade N."/>
            <person name="Munos S."/>
        </authorList>
    </citation>
    <scope>NUCLEOTIDE SEQUENCE [LARGE SCALE GENOMIC DNA]</scope>
    <source>
        <tissue evidence="2">Leaves</tissue>
    </source>
</reference>
<protein>
    <submittedName>
        <fullName evidence="2">Uncharacterized protein</fullName>
    </submittedName>
</protein>
<proteinExistence type="predicted"/>
<dbReference type="Gramene" id="mRNA:HanXRQr2_Chr11g0471231">
    <property type="protein sequence ID" value="CDS:HanXRQr2_Chr11g0471231.1"/>
    <property type="gene ID" value="HanXRQr2_Chr11g0471231"/>
</dbReference>
<reference evidence="1 3" key="1">
    <citation type="journal article" date="2017" name="Nature">
        <title>The sunflower genome provides insights into oil metabolism, flowering and Asterid evolution.</title>
        <authorList>
            <person name="Badouin H."/>
            <person name="Gouzy J."/>
            <person name="Grassa C.J."/>
            <person name="Murat F."/>
            <person name="Staton S.E."/>
            <person name="Cottret L."/>
            <person name="Lelandais-Briere C."/>
            <person name="Owens G.L."/>
            <person name="Carrere S."/>
            <person name="Mayjonade B."/>
            <person name="Legrand L."/>
            <person name="Gill N."/>
            <person name="Kane N.C."/>
            <person name="Bowers J.E."/>
            <person name="Hubner S."/>
            <person name="Bellec A."/>
            <person name="Berard A."/>
            <person name="Berges H."/>
            <person name="Blanchet N."/>
            <person name="Boniface M.C."/>
            <person name="Brunel D."/>
            <person name="Catrice O."/>
            <person name="Chaidir N."/>
            <person name="Claudel C."/>
            <person name="Donnadieu C."/>
            <person name="Faraut T."/>
            <person name="Fievet G."/>
            <person name="Helmstetter N."/>
            <person name="King M."/>
            <person name="Knapp S.J."/>
            <person name="Lai Z."/>
            <person name="Le Paslier M.C."/>
            <person name="Lippi Y."/>
            <person name="Lorenzon L."/>
            <person name="Mandel J.R."/>
            <person name="Marage G."/>
            <person name="Marchand G."/>
            <person name="Marquand E."/>
            <person name="Bret-Mestries E."/>
            <person name="Morien E."/>
            <person name="Nambeesan S."/>
            <person name="Nguyen T."/>
            <person name="Pegot-Espagnet P."/>
            <person name="Pouilly N."/>
            <person name="Raftis F."/>
            <person name="Sallet E."/>
            <person name="Schiex T."/>
            <person name="Thomas J."/>
            <person name="Vandecasteele C."/>
            <person name="Vares D."/>
            <person name="Vear F."/>
            <person name="Vautrin S."/>
            <person name="Crespi M."/>
            <person name="Mangin B."/>
            <person name="Burke J.M."/>
            <person name="Salse J."/>
            <person name="Munos S."/>
            <person name="Vincourt P."/>
            <person name="Rieseberg L.H."/>
            <person name="Langlade N.B."/>
        </authorList>
    </citation>
    <scope>NUCLEOTIDE SEQUENCE [LARGE SCALE GENOMIC DNA]</scope>
    <source>
        <strain evidence="3">cv. SF193</strain>
        <tissue evidence="1">Leaves</tissue>
    </source>
</reference>
<gene>
    <name evidence="2" type="ORF">HannXRQ_Chr11g0325511</name>
    <name evidence="1" type="ORF">HanXRQr2_Chr11g0471231</name>
</gene>
<dbReference type="Proteomes" id="UP000215914">
    <property type="component" value="Chromosome 11"/>
</dbReference>
<accession>A0A251T792</accession>
<dbReference type="InParanoid" id="A0A251T792"/>
<evidence type="ECO:0000313" key="3">
    <source>
        <dbReference type="Proteomes" id="UP000215914"/>
    </source>
</evidence>
<keyword evidence="3" id="KW-1185">Reference proteome</keyword>
<name>A0A251T792_HELAN</name>
<evidence type="ECO:0000313" key="1">
    <source>
        <dbReference type="EMBL" id="KAF5780379.1"/>
    </source>
</evidence>
<dbReference type="EMBL" id="MNCJ02000326">
    <property type="protein sequence ID" value="KAF5780379.1"/>
    <property type="molecule type" value="Genomic_DNA"/>
</dbReference>
<evidence type="ECO:0000313" key="2">
    <source>
        <dbReference type="EMBL" id="OTG07007.1"/>
    </source>
</evidence>
<dbReference type="AlphaFoldDB" id="A0A251T792"/>
<organism evidence="2 3">
    <name type="scientific">Helianthus annuus</name>
    <name type="common">Common sunflower</name>
    <dbReference type="NCBI Taxonomy" id="4232"/>
    <lineage>
        <taxon>Eukaryota</taxon>
        <taxon>Viridiplantae</taxon>
        <taxon>Streptophyta</taxon>
        <taxon>Embryophyta</taxon>
        <taxon>Tracheophyta</taxon>
        <taxon>Spermatophyta</taxon>
        <taxon>Magnoliopsida</taxon>
        <taxon>eudicotyledons</taxon>
        <taxon>Gunneridae</taxon>
        <taxon>Pentapetalae</taxon>
        <taxon>asterids</taxon>
        <taxon>campanulids</taxon>
        <taxon>Asterales</taxon>
        <taxon>Asteraceae</taxon>
        <taxon>Asteroideae</taxon>
        <taxon>Heliantheae alliance</taxon>
        <taxon>Heliantheae</taxon>
        <taxon>Helianthus</taxon>
    </lineage>
</organism>
<sequence>MQMTIAKRCGSPFKPHLLGGSLAFLVVLWLHTHHLMRRWLTALIVPNFPQRNSFPSISKKLNPNFPHKNSLPSCIQKIKPQNFLSSSKHLSSPPSVCRLLNLEAIHPKKTGRNPRQPQPHMVISP</sequence>